<dbReference type="PROSITE" id="PS51257">
    <property type="entry name" value="PROKAR_LIPOPROTEIN"/>
    <property type="match status" value="1"/>
</dbReference>
<dbReference type="EMBL" id="JBHSCL010000009">
    <property type="protein sequence ID" value="MFC4221263.1"/>
    <property type="molecule type" value="Genomic_DNA"/>
</dbReference>
<reference evidence="2" key="1">
    <citation type="journal article" date="2019" name="Int. J. Syst. Evol. Microbiol.">
        <title>The Global Catalogue of Microorganisms (GCM) 10K type strain sequencing project: providing services to taxonomists for standard genome sequencing and annotation.</title>
        <authorList>
            <consortium name="The Broad Institute Genomics Platform"/>
            <consortium name="The Broad Institute Genome Sequencing Center for Infectious Disease"/>
            <person name="Wu L."/>
            <person name="Ma J."/>
        </authorList>
    </citation>
    <scope>NUCLEOTIDE SEQUENCE [LARGE SCALE GENOMIC DNA]</scope>
    <source>
        <strain evidence="2">CGMCC 1.15774</strain>
    </source>
</reference>
<dbReference type="Gene3D" id="2.130.10.10">
    <property type="entry name" value="YVTN repeat-like/Quinoprotein amine dehydrogenase"/>
    <property type="match status" value="5"/>
</dbReference>
<gene>
    <name evidence="1" type="ORF">ACFOWS_14015</name>
</gene>
<sequence length="812" mass="90481">MGAKVKLIGINLIVLLWFSCKDSNTNATREDSLGKEQSNWTLIGPGGGGSTFIPTFSYENEENFLIRCDMTGAYHTKDGGNSFIGINYPNGSHAFAYDPLNPEVMYIGSNTLNKSMDGGKTWERIYPFEKDIIEENYLGDHAEYSIITTENSLFHIVGESGRTINPTIRNIKVDPNDSKQIYFSLDRYLFYTLDGGVTWNRLKVNNRIDFIYTDTGEAKDKVLVFTSSAVNILDKQSWQVTSMEYPDAMQPAFSITGGTVKGETSSIFYGLHNDESERGDGRPAPTSLWISKDHGKTWRQGKGDVITNRSHTLPTYSTMAAAENDAEHVYVVASSYLEKKDDGTDAVWFGTLKSDDSGDSWQWVWKGGGGSGKYGVKDGNDVTNLEDAWVNEAFGKDFIRLIDVGVAPNNGNVAIVTDWYRSMKTVDGGKNWTSIYSTRQDDGSYVSSGLDVTTNYGVHFDPFDSTHIAISYTDIGYHHSYNKGRSWTRSTTGIPTEWENTCYWLVFDPEVKDKLWSVWSNLHDFPRGKMTRNPKWTEYGRGGVAVSTDGGTTWEPSVEGMGFDTPSASIALDQNSPTGNRTLYVAAYGKGVFKSVDDGKTWKLHNNGIEGSLAAFEITILPDGTLYLITSPTPQHINAEVGREVHMGAVYKSTDGALTWKRLDVGEKTTFPNGLAYDPENLDRLYLGSWADTFLSDIVGAAVARETGGNELMDLDGGILMSEDGGETWKRILDEDQFVYDVTVDSHHPGRVYCNTFNRGAYMSNDYGKTWDKIKNYDFHWGHRVVIDENDPEKVYLTTFGSSVWHGTPETE</sequence>
<evidence type="ECO:0000313" key="1">
    <source>
        <dbReference type="EMBL" id="MFC4221263.1"/>
    </source>
</evidence>
<dbReference type="CDD" id="cd15482">
    <property type="entry name" value="Sialidase_non-viral"/>
    <property type="match status" value="1"/>
</dbReference>
<name>A0ABV8PQ14_9FLAO</name>
<dbReference type="InterPro" id="IPR015943">
    <property type="entry name" value="WD40/YVTN_repeat-like_dom_sf"/>
</dbReference>
<dbReference type="RefSeq" id="WP_379765703.1">
    <property type="nucleotide sequence ID" value="NZ_JBHSCL010000009.1"/>
</dbReference>
<accession>A0ABV8PQ14</accession>
<dbReference type="SUPFAM" id="SSF50939">
    <property type="entry name" value="Sialidases"/>
    <property type="match status" value="1"/>
</dbReference>
<dbReference type="PANTHER" id="PTHR43739">
    <property type="entry name" value="XYLOGLUCANASE (EUROFUNG)"/>
    <property type="match status" value="1"/>
</dbReference>
<dbReference type="SUPFAM" id="SSF110296">
    <property type="entry name" value="Oligoxyloglucan reducing end-specific cellobiohydrolase"/>
    <property type="match status" value="2"/>
</dbReference>
<organism evidence="1 2">
    <name type="scientific">Flagellimonas marina</name>
    <dbReference type="NCBI Taxonomy" id="1775168"/>
    <lineage>
        <taxon>Bacteria</taxon>
        <taxon>Pseudomonadati</taxon>
        <taxon>Bacteroidota</taxon>
        <taxon>Flavobacteriia</taxon>
        <taxon>Flavobacteriales</taxon>
        <taxon>Flavobacteriaceae</taxon>
        <taxon>Flagellimonas</taxon>
    </lineage>
</organism>
<comment type="caution">
    <text evidence="1">The sequence shown here is derived from an EMBL/GenBank/DDBJ whole genome shotgun (WGS) entry which is preliminary data.</text>
</comment>
<evidence type="ECO:0008006" key="3">
    <source>
        <dbReference type="Google" id="ProtNLM"/>
    </source>
</evidence>
<dbReference type="InterPro" id="IPR036278">
    <property type="entry name" value="Sialidase_sf"/>
</dbReference>
<dbReference type="PANTHER" id="PTHR43739:SF5">
    <property type="entry name" value="EXO-ALPHA-SIALIDASE"/>
    <property type="match status" value="1"/>
</dbReference>
<evidence type="ECO:0000313" key="2">
    <source>
        <dbReference type="Proteomes" id="UP001595841"/>
    </source>
</evidence>
<proteinExistence type="predicted"/>
<dbReference type="InterPro" id="IPR052025">
    <property type="entry name" value="Xyloglucanase_GH74"/>
</dbReference>
<keyword evidence="2" id="KW-1185">Reference proteome</keyword>
<protein>
    <recommendedName>
        <fullName evidence="3">Sortilin N-terminal domain-containing protein</fullName>
    </recommendedName>
</protein>
<dbReference type="Proteomes" id="UP001595841">
    <property type="component" value="Unassembled WGS sequence"/>
</dbReference>